<protein>
    <recommendedName>
        <fullName evidence="5">FAD-dependent oxidoreductase 2 FAD-binding domain-containing protein</fullName>
    </recommendedName>
</protein>
<comment type="caution">
    <text evidence="6">The sequence shown here is derived from an EMBL/GenBank/DDBJ whole genome shotgun (WGS) entry which is preliminary data.</text>
</comment>
<keyword evidence="7" id="KW-1185">Reference proteome</keyword>
<proteinExistence type="predicted"/>
<dbReference type="InterPro" id="IPR036188">
    <property type="entry name" value="FAD/NAD-bd_sf"/>
</dbReference>
<evidence type="ECO:0000256" key="4">
    <source>
        <dbReference type="ARBA" id="ARBA00023002"/>
    </source>
</evidence>
<dbReference type="SUPFAM" id="SSF56425">
    <property type="entry name" value="Succinate dehydrogenase/fumarate reductase flavoprotein, catalytic domain"/>
    <property type="match status" value="1"/>
</dbReference>
<gene>
    <name evidence="6" type="ORF">A1O9_09910</name>
</gene>
<dbReference type="PANTHER" id="PTHR43400">
    <property type="entry name" value="FUMARATE REDUCTASE"/>
    <property type="match status" value="1"/>
</dbReference>
<dbReference type="GO" id="GO:0016491">
    <property type="term" value="F:oxidoreductase activity"/>
    <property type="evidence" value="ECO:0007669"/>
    <property type="project" value="UniProtKB-KW"/>
</dbReference>
<evidence type="ECO:0000313" key="6">
    <source>
        <dbReference type="EMBL" id="KEF54115.1"/>
    </source>
</evidence>
<dbReference type="PRINTS" id="PR00411">
    <property type="entry name" value="PNDRDTASEI"/>
</dbReference>
<reference evidence="6 7" key="1">
    <citation type="submission" date="2013-03" db="EMBL/GenBank/DDBJ databases">
        <title>The Genome Sequence of Exophiala aquamarina CBS 119918.</title>
        <authorList>
            <consortium name="The Broad Institute Genomics Platform"/>
            <person name="Cuomo C."/>
            <person name="de Hoog S."/>
            <person name="Gorbushina A."/>
            <person name="Walker B."/>
            <person name="Young S.K."/>
            <person name="Zeng Q."/>
            <person name="Gargeya S."/>
            <person name="Fitzgerald M."/>
            <person name="Haas B."/>
            <person name="Abouelleil A."/>
            <person name="Allen A.W."/>
            <person name="Alvarado L."/>
            <person name="Arachchi H.M."/>
            <person name="Berlin A.M."/>
            <person name="Chapman S.B."/>
            <person name="Gainer-Dewar J."/>
            <person name="Goldberg J."/>
            <person name="Griggs A."/>
            <person name="Gujja S."/>
            <person name="Hansen M."/>
            <person name="Howarth C."/>
            <person name="Imamovic A."/>
            <person name="Ireland A."/>
            <person name="Larimer J."/>
            <person name="McCowan C."/>
            <person name="Murphy C."/>
            <person name="Pearson M."/>
            <person name="Poon T.W."/>
            <person name="Priest M."/>
            <person name="Roberts A."/>
            <person name="Saif S."/>
            <person name="Shea T."/>
            <person name="Sisk P."/>
            <person name="Sykes S."/>
            <person name="Wortman J."/>
            <person name="Nusbaum C."/>
            <person name="Birren B."/>
        </authorList>
    </citation>
    <scope>NUCLEOTIDE SEQUENCE [LARGE SCALE GENOMIC DNA]</scope>
    <source>
        <strain evidence="6 7">CBS 119918</strain>
    </source>
</reference>
<dbReference type="InterPro" id="IPR003953">
    <property type="entry name" value="FAD-dep_OxRdtase_2_FAD-bd"/>
</dbReference>
<evidence type="ECO:0000256" key="3">
    <source>
        <dbReference type="ARBA" id="ARBA00022827"/>
    </source>
</evidence>
<keyword evidence="3" id="KW-0274">FAD</keyword>
<dbReference type="GO" id="GO:0008202">
    <property type="term" value="P:steroid metabolic process"/>
    <property type="evidence" value="ECO:0007669"/>
    <property type="project" value="UniProtKB-ARBA"/>
</dbReference>
<evidence type="ECO:0000256" key="2">
    <source>
        <dbReference type="ARBA" id="ARBA00022630"/>
    </source>
</evidence>
<dbReference type="Proteomes" id="UP000027920">
    <property type="component" value="Unassembled WGS sequence"/>
</dbReference>
<dbReference type="HOGENOM" id="CLU_011398_4_4_1"/>
<dbReference type="SUPFAM" id="SSF51905">
    <property type="entry name" value="FAD/NAD(P)-binding domain"/>
    <property type="match status" value="1"/>
</dbReference>
<organism evidence="6 7">
    <name type="scientific">Exophiala aquamarina CBS 119918</name>
    <dbReference type="NCBI Taxonomy" id="1182545"/>
    <lineage>
        <taxon>Eukaryota</taxon>
        <taxon>Fungi</taxon>
        <taxon>Dikarya</taxon>
        <taxon>Ascomycota</taxon>
        <taxon>Pezizomycotina</taxon>
        <taxon>Eurotiomycetes</taxon>
        <taxon>Chaetothyriomycetidae</taxon>
        <taxon>Chaetothyriales</taxon>
        <taxon>Herpotrichiellaceae</taxon>
        <taxon>Exophiala</taxon>
    </lineage>
</organism>
<evidence type="ECO:0000256" key="1">
    <source>
        <dbReference type="ARBA" id="ARBA00001974"/>
    </source>
</evidence>
<dbReference type="NCBIfam" id="NF005511">
    <property type="entry name" value="PRK07121.1-4"/>
    <property type="match status" value="1"/>
</dbReference>
<dbReference type="PANTHER" id="PTHR43400:SF10">
    <property type="entry name" value="3-OXOSTEROID 1-DEHYDROGENASE"/>
    <property type="match status" value="1"/>
</dbReference>
<dbReference type="RefSeq" id="XP_013256705.1">
    <property type="nucleotide sequence ID" value="XM_013401251.1"/>
</dbReference>
<dbReference type="AlphaFoldDB" id="A0A072PEU9"/>
<dbReference type="Gene3D" id="3.50.50.60">
    <property type="entry name" value="FAD/NAD(P)-binding domain"/>
    <property type="match status" value="3"/>
</dbReference>
<comment type="cofactor">
    <cofactor evidence="1">
        <name>FAD</name>
        <dbReference type="ChEBI" id="CHEBI:57692"/>
    </cofactor>
</comment>
<dbReference type="VEuPathDB" id="FungiDB:A1O9_09910"/>
<keyword evidence="2" id="KW-0285">Flavoprotein</keyword>
<feature type="domain" description="FAD-dependent oxidoreductase 2 FAD-binding" evidence="5">
    <location>
        <begin position="32"/>
        <end position="532"/>
    </location>
</feature>
<evidence type="ECO:0000259" key="5">
    <source>
        <dbReference type="Pfam" id="PF00890"/>
    </source>
</evidence>
<evidence type="ECO:0000313" key="7">
    <source>
        <dbReference type="Proteomes" id="UP000027920"/>
    </source>
</evidence>
<dbReference type="EMBL" id="AMGV01000011">
    <property type="protein sequence ID" value="KEF54115.1"/>
    <property type="molecule type" value="Genomic_DNA"/>
</dbReference>
<dbReference type="Gene3D" id="3.90.700.10">
    <property type="entry name" value="Succinate dehydrogenase/fumarate reductase flavoprotein, catalytic domain"/>
    <property type="match status" value="1"/>
</dbReference>
<keyword evidence="4" id="KW-0560">Oxidoreductase</keyword>
<dbReference type="InterPro" id="IPR027477">
    <property type="entry name" value="Succ_DH/fumarate_Rdtase_cat_sf"/>
</dbReference>
<name>A0A072PEU9_9EURO</name>
<sequence length="558" mass="60058">MPTNLEISLAIQTTTPKGTSLVPGVLKTRKYDVVIVGAGAAGTATAISAAEHGASVLLMDQGHGGGSSRLSGGIVYAGGGTKYQKAAGYEDTPENMFNYLKLECEGAVDDETLRKFCNDSIDNLDWLEKCGARFSESLSPHKLGYPAERHYLYYSGNEEAYPYNQAAFPVPRGHRTLAPHLASGATLWAALTQRAKELGVEMLPLARADQVVVEDGRVKGLKYRVMPKTARGFKMHQRLNSVGAKLLNWVPPVGKAMANHADKLWDRTAEPHVVETNAIVLSAGGFVFNQDMVRQYNKKAEGTSPLGNKGDDGSGIRLGVEVGGQVSHMENVAMWRFLSPPEAFLRGIAVGPDGQRIINEDLYGVHFTEAMANKTGGRGFLIVDSATFNLARQTFKDELHRITAAQAYYTLFWGYSKANSLDLLAQKLGISAEGLRSTVAAYNTGIRCGTGDPFHKARKYSVPISQGPFYGIDVSIRPSLLHSVPAITMGGLKVEGKTGLVLSKSGDAIPGLYAAGRNAVGIPSRNYLSGLSLADCIFSGRRAGKHAATTRYEEQRTS</sequence>
<dbReference type="OrthoDB" id="7777654at2759"/>
<accession>A0A072PEU9</accession>
<dbReference type="STRING" id="1182545.A0A072PEU9"/>
<dbReference type="GeneID" id="25284818"/>
<dbReference type="InterPro" id="IPR050315">
    <property type="entry name" value="FAD-oxidoreductase_2"/>
</dbReference>
<dbReference type="Pfam" id="PF00890">
    <property type="entry name" value="FAD_binding_2"/>
    <property type="match status" value="1"/>
</dbReference>